<name>A0ABP9PE04_9ACTN</name>
<dbReference type="Pfam" id="PF00440">
    <property type="entry name" value="TetR_N"/>
    <property type="match status" value="1"/>
</dbReference>
<dbReference type="EMBL" id="BAABKG010000001">
    <property type="protein sequence ID" value="GAA5144235.1"/>
    <property type="molecule type" value="Genomic_DNA"/>
</dbReference>
<dbReference type="SUPFAM" id="SSF46689">
    <property type="entry name" value="Homeodomain-like"/>
    <property type="match status" value="1"/>
</dbReference>
<protein>
    <submittedName>
        <fullName evidence="6">TetR family transcriptional regulator</fullName>
    </submittedName>
</protein>
<proteinExistence type="predicted"/>
<dbReference type="InterPro" id="IPR050109">
    <property type="entry name" value="HTH-type_TetR-like_transc_reg"/>
</dbReference>
<keyword evidence="7" id="KW-1185">Reference proteome</keyword>
<dbReference type="PANTHER" id="PTHR30055:SF238">
    <property type="entry name" value="MYCOFACTOCIN BIOSYNTHESIS TRANSCRIPTIONAL REGULATOR MFTR-RELATED"/>
    <property type="match status" value="1"/>
</dbReference>
<evidence type="ECO:0000256" key="1">
    <source>
        <dbReference type="ARBA" id="ARBA00023015"/>
    </source>
</evidence>
<dbReference type="PANTHER" id="PTHR30055">
    <property type="entry name" value="HTH-TYPE TRANSCRIPTIONAL REGULATOR RUTR"/>
    <property type="match status" value="1"/>
</dbReference>
<evidence type="ECO:0000313" key="7">
    <source>
        <dbReference type="Proteomes" id="UP001500221"/>
    </source>
</evidence>
<dbReference type="Proteomes" id="UP001500221">
    <property type="component" value="Unassembled WGS sequence"/>
</dbReference>
<evidence type="ECO:0000313" key="6">
    <source>
        <dbReference type="EMBL" id="GAA5144235.1"/>
    </source>
</evidence>
<gene>
    <name evidence="6" type="ORF">GCM10023340_11630</name>
</gene>
<reference evidence="7" key="1">
    <citation type="journal article" date="2019" name="Int. J. Syst. Evol. Microbiol.">
        <title>The Global Catalogue of Microorganisms (GCM) 10K type strain sequencing project: providing services to taxonomists for standard genome sequencing and annotation.</title>
        <authorList>
            <consortium name="The Broad Institute Genomics Platform"/>
            <consortium name="The Broad Institute Genome Sequencing Center for Infectious Disease"/>
            <person name="Wu L."/>
            <person name="Ma J."/>
        </authorList>
    </citation>
    <scope>NUCLEOTIDE SEQUENCE [LARGE SCALE GENOMIC DNA]</scope>
    <source>
        <strain evidence="7">JCM 18459</strain>
    </source>
</reference>
<dbReference type="PRINTS" id="PR00455">
    <property type="entry name" value="HTHTETR"/>
</dbReference>
<dbReference type="PROSITE" id="PS50977">
    <property type="entry name" value="HTH_TETR_2"/>
    <property type="match status" value="1"/>
</dbReference>
<evidence type="ECO:0000256" key="4">
    <source>
        <dbReference type="PROSITE-ProRule" id="PRU00335"/>
    </source>
</evidence>
<organism evidence="6 7">
    <name type="scientific">Nocardioides marinquilinus</name>
    <dbReference type="NCBI Taxonomy" id="1210400"/>
    <lineage>
        <taxon>Bacteria</taxon>
        <taxon>Bacillati</taxon>
        <taxon>Actinomycetota</taxon>
        <taxon>Actinomycetes</taxon>
        <taxon>Propionibacteriales</taxon>
        <taxon>Nocardioidaceae</taxon>
        <taxon>Nocardioides</taxon>
    </lineage>
</organism>
<dbReference type="InterPro" id="IPR009057">
    <property type="entry name" value="Homeodomain-like_sf"/>
</dbReference>
<comment type="caution">
    <text evidence="6">The sequence shown here is derived from an EMBL/GenBank/DDBJ whole genome shotgun (WGS) entry which is preliminary data.</text>
</comment>
<keyword evidence="3" id="KW-0804">Transcription</keyword>
<feature type="DNA-binding region" description="H-T-H motif" evidence="4">
    <location>
        <begin position="38"/>
        <end position="57"/>
    </location>
</feature>
<dbReference type="InterPro" id="IPR001647">
    <property type="entry name" value="HTH_TetR"/>
</dbReference>
<evidence type="ECO:0000256" key="3">
    <source>
        <dbReference type="ARBA" id="ARBA00023163"/>
    </source>
</evidence>
<keyword evidence="2 4" id="KW-0238">DNA-binding</keyword>
<evidence type="ECO:0000256" key="2">
    <source>
        <dbReference type="ARBA" id="ARBA00023125"/>
    </source>
</evidence>
<accession>A0ABP9PE04</accession>
<feature type="domain" description="HTH tetR-type" evidence="5">
    <location>
        <begin position="15"/>
        <end position="75"/>
    </location>
</feature>
<dbReference type="Gene3D" id="1.10.357.10">
    <property type="entry name" value="Tetracycline Repressor, domain 2"/>
    <property type="match status" value="1"/>
</dbReference>
<evidence type="ECO:0000259" key="5">
    <source>
        <dbReference type="PROSITE" id="PS50977"/>
    </source>
</evidence>
<keyword evidence="1" id="KW-0805">Transcription regulation</keyword>
<sequence>MDGMTETGLRERRRAQTEREIADAALTLFEEHGVEATTVGQVARAAGVSERTFFRYVAVKELAVFAGDAEIGERIAPMLADVTGDEPLLPQLEQVWAELLRGLAEGRDEQQRRMLRVRRLVRREPALRLAALRLDEERVGDLVSSLVESTGRPEPEVRLVVEVGVAVFRTSLDRWADAAERGEHTDLLATYTEACVALRRATR</sequence>